<dbReference type="AlphaFoldDB" id="A0A401TPX8"/>
<keyword evidence="3" id="KW-1185">Reference proteome</keyword>
<sequence>MDLSNKINEMKTFNSPNLKEGRCLNQTAQPTPYATTQLIQSTLGNNMNTSGADLNDKHWKPSLQTKQELSPMQYNIMEQNKLNK</sequence>
<comment type="caution">
    <text evidence="2">The sequence shown here is derived from an EMBL/GenBank/DDBJ whole genome shotgun (WGS) entry which is preliminary data.</text>
</comment>
<name>A0A401TPX8_CHIPU</name>
<evidence type="ECO:0000313" key="3">
    <source>
        <dbReference type="Proteomes" id="UP000287033"/>
    </source>
</evidence>
<evidence type="ECO:0000256" key="1">
    <source>
        <dbReference type="SAM" id="MobiDB-lite"/>
    </source>
</evidence>
<organism evidence="2 3">
    <name type="scientific">Chiloscyllium punctatum</name>
    <name type="common">Brownbanded bambooshark</name>
    <name type="synonym">Hemiscyllium punctatum</name>
    <dbReference type="NCBI Taxonomy" id="137246"/>
    <lineage>
        <taxon>Eukaryota</taxon>
        <taxon>Metazoa</taxon>
        <taxon>Chordata</taxon>
        <taxon>Craniata</taxon>
        <taxon>Vertebrata</taxon>
        <taxon>Chondrichthyes</taxon>
        <taxon>Elasmobranchii</taxon>
        <taxon>Galeomorphii</taxon>
        <taxon>Galeoidea</taxon>
        <taxon>Orectolobiformes</taxon>
        <taxon>Hemiscylliidae</taxon>
        <taxon>Chiloscyllium</taxon>
    </lineage>
</organism>
<dbReference type="OrthoDB" id="428111at2759"/>
<feature type="region of interest" description="Disordered" evidence="1">
    <location>
        <begin position="1"/>
        <end position="23"/>
    </location>
</feature>
<gene>
    <name evidence="2" type="ORF">chiPu_0029074</name>
</gene>
<proteinExistence type="predicted"/>
<reference evidence="2 3" key="1">
    <citation type="journal article" date="2018" name="Nat. Ecol. Evol.">
        <title>Shark genomes provide insights into elasmobranch evolution and the origin of vertebrates.</title>
        <authorList>
            <person name="Hara Y"/>
            <person name="Yamaguchi K"/>
            <person name="Onimaru K"/>
            <person name="Kadota M"/>
            <person name="Koyanagi M"/>
            <person name="Keeley SD"/>
            <person name="Tatsumi K"/>
            <person name="Tanaka K"/>
            <person name="Motone F"/>
            <person name="Kageyama Y"/>
            <person name="Nozu R"/>
            <person name="Adachi N"/>
            <person name="Nishimura O"/>
            <person name="Nakagawa R"/>
            <person name="Tanegashima C"/>
            <person name="Kiyatake I"/>
            <person name="Matsumoto R"/>
            <person name="Murakumo K"/>
            <person name="Nishida K"/>
            <person name="Terakita A"/>
            <person name="Kuratani S"/>
            <person name="Sato K"/>
            <person name="Hyodo S Kuraku.S."/>
        </authorList>
    </citation>
    <scope>NUCLEOTIDE SEQUENCE [LARGE SCALE GENOMIC DNA]</scope>
</reference>
<evidence type="ECO:0000313" key="2">
    <source>
        <dbReference type="EMBL" id="GCC44704.1"/>
    </source>
</evidence>
<dbReference type="STRING" id="137246.A0A401TPX8"/>
<dbReference type="Proteomes" id="UP000287033">
    <property type="component" value="Unassembled WGS sequence"/>
</dbReference>
<feature type="non-terminal residue" evidence="2">
    <location>
        <position position="84"/>
    </location>
</feature>
<accession>A0A401TPX8</accession>
<dbReference type="EMBL" id="BEZZ01147556">
    <property type="protein sequence ID" value="GCC44704.1"/>
    <property type="molecule type" value="Genomic_DNA"/>
</dbReference>
<protein>
    <submittedName>
        <fullName evidence="2">Uncharacterized protein</fullName>
    </submittedName>
</protein>
<feature type="compositionally biased region" description="Polar residues" evidence="1">
    <location>
        <begin position="1"/>
        <end position="17"/>
    </location>
</feature>